<evidence type="ECO:0000256" key="1">
    <source>
        <dbReference type="SAM" id="MobiDB-lite"/>
    </source>
</evidence>
<dbReference type="Proteomes" id="UP001597185">
    <property type="component" value="Unassembled WGS sequence"/>
</dbReference>
<accession>A0ABD6BY89</accession>
<organism evidence="2 3">
    <name type="scientific">Halorubrum laminariae</name>
    <dbReference type="NCBI Taxonomy" id="1433523"/>
    <lineage>
        <taxon>Archaea</taxon>
        <taxon>Methanobacteriati</taxon>
        <taxon>Methanobacteriota</taxon>
        <taxon>Stenosarchaea group</taxon>
        <taxon>Halobacteria</taxon>
        <taxon>Halobacteriales</taxon>
        <taxon>Haloferacaceae</taxon>
        <taxon>Halorubrum</taxon>
    </lineage>
</organism>
<evidence type="ECO:0000313" key="2">
    <source>
        <dbReference type="EMBL" id="MFD1570153.1"/>
    </source>
</evidence>
<feature type="compositionally biased region" description="Basic and acidic residues" evidence="1">
    <location>
        <begin position="1"/>
        <end position="16"/>
    </location>
</feature>
<reference evidence="2 3" key="1">
    <citation type="journal article" date="2019" name="Int. J. Syst. Evol. Microbiol.">
        <title>The Global Catalogue of Microorganisms (GCM) 10K type strain sequencing project: providing services to taxonomists for standard genome sequencing and annotation.</title>
        <authorList>
            <consortium name="The Broad Institute Genomics Platform"/>
            <consortium name="The Broad Institute Genome Sequencing Center for Infectious Disease"/>
            <person name="Wu L."/>
            <person name="Ma J."/>
        </authorList>
    </citation>
    <scope>NUCLEOTIDE SEQUENCE [LARGE SCALE GENOMIC DNA]</scope>
    <source>
        <strain evidence="2 3">CGMCC 1.12689</strain>
    </source>
</reference>
<sequence>MVDESSRFTSDRRGRGDATWSDEGDWDAGVCENVAVAGGGLSPHFAEGDVQYTVFDDFDDGVFDTSIWRKVIVSGGSVSERNNQIELRGGGRGDNRPYLRTADEVQDGQNGNPCSLDAMIEFAGDRQQIVIALFWDGTAVGKYATAENSIEVHYSQDAQEWRIQMREGTEFRREVQVPFNFGSGARQVEIDFNGDFSSFTIDLVVDGSSVLSHSDSFSPTAPCPFVGFAPREFSGGINIDSIGFDR</sequence>
<evidence type="ECO:0000313" key="3">
    <source>
        <dbReference type="Proteomes" id="UP001597185"/>
    </source>
</evidence>
<gene>
    <name evidence="2" type="ORF">ACFR9T_06075</name>
</gene>
<feature type="region of interest" description="Disordered" evidence="1">
    <location>
        <begin position="1"/>
        <end position="23"/>
    </location>
</feature>
<name>A0ABD6BY89_9EURY</name>
<dbReference type="EMBL" id="JBHUDB010000002">
    <property type="protein sequence ID" value="MFD1570153.1"/>
    <property type="molecule type" value="Genomic_DNA"/>
</dbReference>
<dbReference type="RefSeq" id="WP_256397038.1">
    <property type="nucleotide sequence ID" value="NZ_JANHDL010000004.1"/>
</dbReference>
<evidence type="ECO:0008006" key="4">
    <source>
        <dbReference type="Google" id="ProtNLM"/>
    </source>
</evidence>
<dbReference type="AlphaFoldDB" id="A0ABD6BY89"/>
<proteinExistence type="predicted"/>
<protein>
    <recommendedName>
        <fullName evidence="4">Discoidin domain-containing protein</fullName>
    </recommendedName>
</protein>
<keyword evidence="3" id="KW-1185">Reference proteome</keyword>
<comment type="caution">
    <text evidence="2">The sequence shown here is derived from an EMBL/GenBank/DDBJ whole genome shotgun (WGS) entry which is preliminary data.</text>
</comment>